<comment type="caution">
    <text evidence="1">The sequence shown here is derived from an EMBL/GenBank/DDBJ whole genome shotgun (WGS) entry which is preliminary data.</text>
</comment>
<sequence length="132" mass="14747">MMILEAPYVTGQWSMELATLAFGSNKEFDDILDYTSSDYPVDSLDGIELTYCNVKDSTLDTQSLLVIESLMVQKALLIRDLSLEVRENEHLLVTGPSGSGKTSLLRAIASLWRTGRGVITFYAKNTWSNPRH</sequence>
<name>A0ACB8XPG5_ARCLA</name>
<organism evidence="1 2">
    <name type="scientific">Arctium lappa</name>
    <name type="common">Greater burdock</name>
    <name type="synonym">Lappa major</name>
    <dbReference type="NCBI Taxonomy" id="4217"/>
    <lineage>
        <taxon>Eukaryota</taxon>
        <taxon>Viridiplantae</taxon>
        <taxon>Streptophyta</taxon>
        <taxon>Embryophyta</taxon>
        <taxon>Tracheophyta</taxon>
        <taxon>Spermatophyta</taxon>
        <taxon>Magnoliopsida</taxon>
        <taxon>eudicotyledons</taxon>
        <taxon>Gunneridae</taxon>
        <taxon>Pentapetalae</taxon>
        <taxon>asterids</taxon>
        <taxon>campanulids</taxon>
        <taxon>Asterales</taxon>
        <taxon>Asteraceae</taxon>
        <taxon>Carduoideae</taxon>
        <taxon>Cardueae</taxon>
        <taxon>Arctiinae</taxon>
        <taxon>Arctium</taxon>
    </lineage>
</organism>
<reference evidence="1 2" key="2">
    <citation type="journal article" date="2022" name="Mol. Ecol. Resour.">
        <title>The genomes of chicory, endive, great burdock and yacon provide insights into Asteraceae paleo-polyploidization history and plant inulin production.</title>
        <authorList>
            <person name="Fan W."/>
            <person name="Wang S."/>
            <person name="Wang H."/>
            <person name="Wang A."/>
            <person name="Jiang F."/>
            <person name="Liu H."/>
            <person name="Zhao H."/>
            <person name="Xu D."/>
            <person name="Zhang Y."/>
        </authorList>
    </citation>
    <scope>NUCLEOTIDE SEQUENCE [LARGE SCALE GENOMIC DNA]</scope>
    <source>
        <strain evidence="2">cv. Niubang</strain>
    </source>
</reference>
<dbReference type="Proteomes" id="UP001055879">
    <property type="component" value="Linkage Group LG16"/>
</dbReference>
<proteinExistence type="predicted"/>
<evidence type="ECO:0000313" key="1">
    <source>
        <dbReference type="EMBL" id="KAI3669801.1"/>
    </source>
</evidence>
<dbReference type="EMBL" id="CM042062">
    <property type="protein sequence ID" value="KAI3669801.1"/>
    <property type="molecule type" value="Genomic_DNA"/>
</dbReference>
<keyword evidence="2" id="KW-1185">Reference proteome</keyword>
<gene>
    <name evidence="1" type="ORF">L6452_41217</name>
</gene>
<protein>
    <submittedName>
        <fullName evidence="1">Uncharacterized protein</fullName>
    </submittedName>
</protein>
<evidence type="ECO:0000313" key="2">
    <source>
        <dbReference type="Proteomes" id="UP001055879"/>
    </source>
</evidence>
<accession>A0ACB8XPG5</accession>
<reference evidence="2" key="1">
    <citation type="journal article" date="2022" name="Mol. Ecol. Resour.">
        <title>The genomes of chicory, endive, great burdock and yacon provide insights into Asteraceae palaeo-polyploidization history and plant inulin production.</title>
        <authorList>
            <person name="Fan W."/>
            <person name="Wang S."/>
            <person name="Wang H."/>
            <person name="Wang A."/>
            <person name="Jiang F."/>
            <person name="Liu H."/>
            <person name="Zhao H."/>
            <person name="Xu D."/>
            <person name="Zhang Y."/>
        </authorList>
    </citation>
    <scope>NUCLEOTIDE SEQUENCE [LARGE SCALE GENOMIC DNA]</scope>
    <source>
        <strain evidence="2">cv. Niubang</strain>
    </source>
</reference>